<evidence type="ECO:0000256" key="1">
    <source>
        <dbReference type="SAM" id="Coils"/>
    </source>
</evidence>
<name>A0A1N6EKB1_9FLAO</name>
<accession>A0A1N6EKB1</accession>
<dbReference type="Proteomes" id="UP000184782">
    <property type="component" value="Unassembled WGS sequence"/>
</dbReference>
<keyword evidence="1" id="KW-0175">Coiled coil</keyword>
<evidence type="ECO:0000313" key="3">
    <source>
        <dbReference type="Proteomes" id="UP000184782"/>
    </source>
</evidence>
<keyword evidence="3" id="KW-1185">Reference proteome</keyword>
<dbReference type="OrthoDB" id="654952at2"/>
<protein>
    <submittedName>
        <fullName evidence="2">Uncharacterized protein</fullName>
    </submittedName>
</protein>
<gene>
    <name evidence="2" type="ORF">SAMN05421769_0463</name>
</gene>
<reference evidence="3" key="1">
    <citation type="submission" date="2016-12" db="EMBL/GenBank/DDBJ databases">
        <authorList>
            <person name="Varghese N."/>
            <person name="Submissions S."/>
        </authorList>
    </citation>
    <scope>NUCLEOTIDE SEQUENCE [LARGE SCALE GENOMIC DNA]</scope>
    <source>
        <strain evidence="3">DSM 16779</strain>
    </source>
</reference>
<dbReference type="EMBL" id="FSRQ01000001">
    <property type="protein sequence ID" value="SIN83463.1"/>
    <property type="molecule type" value="Genomic_DNA"/>
</dbReference>
<feature type="coiled-coil region" evidence="1">
    <location>
        <begin position="59"/>
        <end position="86"/>
    </location>
</feature>
<dbReference type="STRING" id="59733.SAMN05421769_0463"/>
<organism evidence="2 3">
    <name type="scientific">Chryseobacterium scophthalmum</name>
    <dbReference type="NCBI Taxonomy" id="59733"/>
    <lineage>
        <taxon>Bacteria</taxon>
        <taxon>Pseudomonadati</taxon>
        <taxon>Bacteroidota</taxon>
        <taxon>Flavobacteriia</taxon>
        <taxon>Flavobacteriales</taxon>
        <taxon>Weeksellaceae</taxon>
        <taxon>Chryseobacterium group</taxon>
        <taxon>Chryseobacterium</taxon>
    </lineage>
</organism>
<dbReference type="AlphaFoldDB" id="A0A1N6EKB1"/>
<evidence type="ECO:0000313" key="2">
    <source>
        <dbReference type="EMBL" id="SIN83463.1"/>
    </source>
</evidence>
<dbReference type="RefSeq" id="WP_074228393.1">
    <property type="nucleotide sequence ID" value="NZ_FSRQ01000001.1"/>
</dbReference>
<sequence>MTTILQNKLDEKFTAWIIKYISPNFVDGIYLVWFTDNDAESTDKLLTFENGKIFSSKNIENIELEIINKKKEIENYERVISWLNEEINNDSTEDNFYDIKFLLDQIEQNNFSIDVIELFTNYINLFGDYARQDEKNNFLLTFESQSSIQKLWNYYYEAIFWPRFNNKKEFENSKPASLEIDKSELHLQLSEIINEFDNQIQMSNL</sequence>
<proteinExistence type="predicted"/>